<comment type="subcellular location">
    <subcellularLocation>
        <location evidence="1">Nucleus</location>
    </subcellularLocation>
</comment>
<dbReference type="EMBL" id="MU157838">
    <property type="protein sequence ID" value="KAF9530798.1"/>
    <property type="molecule type" value="Genomic_DNA"/>
</dbReference>
<feature type="domain" description="Transcription factor CBF/NF-Y/archaeal histone" evidence="6">
    <location>
        <begin position="28"/>
        <end position="92"/>
    </location>
</feature>
<feature type="compositionally biased region" description="Acidic residues" evidence="5">
    <location>
        <begin position="206"/>
        <end position="234"/>
    </location>
</feature>
<comment type="caution">
    <text evidence="7">The sequence shown here is derived from an EMBL/GenBank/DDBJ whole genome shotgun (WGS) entry which is preliminary data.</text>
</comment>
<name>A0A9P6EJD9_9AGAR</name>
<evidence type="ECO:0000313" key="8">
    <source>
        <dbReference type="Proteomes" id="UP000807306"/>
    </source>
</evidence>
<feature type="region of interest" description="Disordered" evidence="5">
    <location>
        <begin position="117"/>
        <end position="263"/>
    </location>
</feature>
<dbReference type="AlphaFoldDB" id="A0A9P6EJD9"/>
<sequence>MPRKEATGGVISAQAQQDMVSEGIENYELPKSTVMKIAKTSIPDNVKLQKETVLSLVKGSTVFINYLAATAHDVAQSRQHKSISASDVLKALEIMQFGSMTAKLQDELNIYRENSKQAETAKSSKKGTNGSASAAKKTANTSSAASKGKGKEKMTTTSNPLPPPFPSTPLEPSEKSPPLPNSHIKPLSPAPVQVPEYTVSGAGEPMDVDYATDPEDWQSDYPEGEEDGMQETPEEAPVGQPIVLSDDEPEEVGKLPKVSADGS</sequence>
<dbReference type="GO" id="GO:0031507">
    <property type="term" value="P:heterochromatin formation"/>
    <property type="evidence" value="ECO:0007669"/>
    <property type="project" value="TreeGrafter"/>
</dbReference>
<dbReference type="GO" id="GO:0046982">
    <property type="term" value="F:protein heterodimerization activity"/>
    <property type="evidence" value="ECO:0007669"/>
    <property type="project" value="InterPro"/>
</dbReference>
<evidence type="ECO:0000256" key="1">
    <source>
        <dbReference type="ARBA" id="ARBA00004123"/>
    </source>
</evidence>
<evidence type="ECO:0000313" key="7">
    <source>
        <dbReference type="EMBL" id="KAF9530798.1"/>
    </source>
</evidence>
<dbReference type="CDD" id="cd22928">
    <property type="entry name" value="HFD_POLE3_DPB4"/>
    <property type="match status" value="1"/>
</dbReference>
<keyword evidence="2" id="KW-0539">Nucleus</keyword>
<feature type="compositionally biased region" description="Pro residues" evidence="5">
    <location>
        <begin position="160"/>
        <end position="180"/>
    </location>
</feature>
<dbReference type="InterPro" id="IPR009072">
    <property type="entry name" value="Histone-fold"/>
</dbReference>
<keyword evidence="8" id="KW-1185">Reference proteome</keyword>
<evidence type="ECO:0000256" key="2">
    <source>
        <dbReference type="ARBA" id="ARBA00023242"/>
    </source>
</evidence>
<evidence type="ECO:0000259" key="6">
    <source>
        <dbReference type="Pfam" id="PF00808"/>
    </source>
</evidence>
<reference evidence="7" key="1">
    <citation type="submission" date="2020-11" db="EMBL/GenBank/DDBJ databases">
        <authorList>
            <consortium name="DOE Joint Genome Institute"/>
            <person name="Ahrendt S."/>
            <person name="Riley R."/>
            <person name="Andreopoulos W."/>
            <person name="Labutti K."/>
            <person name="Pangilinan J."/>
            <person name="Ruiz-Duenas F.J."/>
            <person name="Barrasa J.M."/>
            <person name="Sanchez-Garcia M."/>
            <person name="Camarero S."/>
            <person name="Miyauchi S."/>
            <person name="Serrano A."/>
            <person name="Linde D."/>
            <person name="Babiker R."/>
            <person name="Drula E."/>
            <person name="Ayuso-Fernandez I."/>
            <person name="Pacheco R."/>
            <person name="Padilla G."/>
            <person name="Ferreira P."/>
            <person name="Barriuso J."/>
            <person name="Kellner H."/>
            <person name="Castanera R."/>
            <person name="Alfaro M."/>
            <person name="Ramirez L."/>
            <person name="Pisabarro A.G."/>
            <person name="Kuo A."/>
            <person name="Tritt A."/>
            <person name="Lipzen A."/>
            <person name="He G."/>
            <person name="Yan M."/>
            <person name="Ng V."/>
            <person name="Cullen D."/>
            <person name="Martin F."/>
            <person name="Rosso M.-N."/>
            <person name="Henrissat B."/>
            <person name="Hibbett D."/>
            <person name="Martinez A.T."/>
            <person name="Grigoriev I.V."/>
        </authorList>
    </citation>
    <scope>NUCLEOTIDE SEQUENCE</scope>
    <source>
        <strain evidence="7">CBS 506.95</strain>
    </source>
</reference>
<dbReference type="PANTHER" id="PTHR46172:SF1">
    <property type="entry name" value="DNA POLYMERASE EPSILON SUBUNIT 3"/>
    <property type="match status" value="1"/>
</dbReference>
<dbReference type="Proteomes" id="UP000807306">
    <property type="component" value="Unassembled WGS sequence"/>
</dbReference>
<dbReference type="GO" id="GO:0008623">
    <property type="term" value="C:CHRAC"/>
    <property type="evidence" value="ECO:0007669"/>
    <property type="project" value="TreeGrafter"/>
</dbReference>
<dbReference type="PANTHER" id="PTHR46172">
    <property type="entry name" value="DNA POLYMERASE EPSILON SUBUNIT 3"/>
    <property type="match status" value="1"/>
</dbReference>
<dbReference type="GO" id="GO:0006272">
    <property type="term" value="P:leading strand elongation"/>
    <property type="evidence" value="ECO:0007669"/>
    <property type="project" value="TreeGrafter"/>
</dbReference>
<feature type="compositionally biased region" description="Low complexity" evidence="5">
    <location>
        <begin position="128"/>
        <end position="147"/>
    </location>
</feature>
<dbReference type="Pfam" id="PF00808">
    <property type="entry name" value="CBFD_NFYB_HMF"/>
    <property type="match status" value="1"/>
</dbReference>
<accession>A0A9P6EJD9</accession>
<evidence type="ECO:0000256" key="5">
    <source>
        <dbReference type="SAM" id="MobiDB-lite"/>
    </source>
</evidence>
<gene>
    <name evidence="7" type="ORF">CPB83DRAFT_874980</name>
</gene>
<proteinExistence type="predicted"/>
<dbReference type="SUPFAM" id="SSF47113">
    <property type="entry name" value="Histone-fold"/>
    <property type="match status" value="1"/>
</dbReference>
<dbReference type="OrthoDB" id="1707486at2759"/>
<dbReference type="GO" id="GO:0031490">
    <property type="term" value="F:chromatin DNA binding"/>
    <property type="evidence" value="ECO:0007669"/>
    <property type="project" value="TreeGrafter"/>
</dbReference>
<protein>
    <recommendedName>
        <fullName evidence="3">DNA polymerase epsilon subunit D</fullName>
    </recommendedName>
    <alternativeName>
        <fullName evidence="4">DNA polymerase II subunit D</fullName>
    </alternativeName>
</protein>
<organism evidence="7 8">
    <name type="scientific">Crepidotus variabilis</name>
    <dbReference type="NCBI Taxonomy" id="179855"/>
    <lineage>
        <taxon>Eukaryota</taxon>
        <taxon>Fungi</taxon>
        <taxon>Dikarya</taxon>
        <taxon>Basidiomycota</taxon>
        <taxon>Agaricomycotina</taxon>
        <taxon>Agaricomycetes</taxon>
        <taxon>Agaricomycetidae</taxon>
        <taxon>Agaricales</taxon>
        <taxon>Agaricineae</taxon>
        <taxon>Crepidotaceae</taxon>
        <taxon>Crepidotus</taxon>
    </lineage>
</organism>
<dbReference type="Gene3D" id="1.10.20.10">
    <property type="entry name" value="Histone, subunit A"/>
    <property type="match status" value="1"/>
</dbReference>
<dbReference type="GO" id="GO:0006974">
    <property type="term" value="P:DNA damage response"/>
    <property type="evidence" value="ECO:0007669"/>
    <property type="project" value="TreeGrafter"/>
</dbReference>
<dbReference type="InterPro" id="IPR003958">
    <property type="entry name" value="CBFA_NFYB_domain"/>
</dbReference>
<evidence type="ECO:0000256" key="4">
    <source>
        <dbReference type="ARBA" id="ARBA00042096"/>
    </source>
</evidence>
<dbReference type="InterPro" id="IPR051377">
    <property type="entry name" value="DNA_Pol-Epsilon_Subunit"/>
</dbReference>
<dbReference type="GO" id="GO:0008622">
    <property type="term" value="C:epsilon DNA polymerase complex"/>
    <property type="evidence" value="ECO:0007669"/>
    <property type="project" value="TreeGrafter"/>
</dbReference>
<evidence type="ECO:0000256" key="3">
    <source>
        <dbReference type="ARBA" id="ARBA00039775"/>
    </source>
</evidence>